<dbReference type="GO" id="GO:0000104">
    <property type="term" value="F:succinate dehydrogenase activity"/>
    <property type="evidence" value="ECO:0007669"/>
    <property type="project" value="TreeGrafter"/>
</dbReference>
<dbReference type="EMBL" id="CP014673">
    <property type="protein sequence ID" value="ANX00125.1"/>
    <property type="molecule type" value="Genomic_DNA"/>
</dbReference>
<dbReference type="GO" id="GO:0009055">
    <property type="term" value="F:electron transfer activity"/>
    <property type="evidence" value="ECO:0007669"/>
    <property type="project" value="TreeGrafter"/>
</dbReference>
<dbReference type="SUPFAM" id="SSF51905">
    <property type="entry name" value="FAD/NAD(P)-binding domain"/>
    <property type="match status" value="1"/>
</dbReference>
<dbReference type="Gene3D" id="3.50.50.60">
    <property type="entry name" value="FAD/NAD(P)-binding domain"/>
    <property type="match status" value="2"/>
</dbReference>
<dbReference type="Pfam" id="PF00890">
    <property type="entry name" value="FAD_binding_2"/>
    <property type="match status" value="2"/>
</dbReference>
<gene>
    <name evidence="4" type="ORF">CSTERLE_00205</name>
</gene>
<dbReference type="Proteomes" id="UP000092931">
    <property type="component" value="Chromosome"/>
</dbReference>
<dbReference type="RefSeq" id="WP_015357773.1">
    <property type="nucleotide sequence ID" value="NZ_CP014673.1"/>
</dbReference>
<proteinExistence type="predicted"/>
<organism evidence="4 5">
    <name type="scientific">Thermoclostridium stercorarium subsp. leptospartum DSM 9219</name>
    <dbReference type="NCBI Taxonomy" id="1346611"/>
    <lineage>
        <taxon>Bacteria</taxon>
        <taxon>Bacillati</taxon>
        <taxon>Bacillota</taxon>
        <taxon>Clostridia</taxon>
        <taxon>Eubacteriales</taxon>
        <taxon>Oscillospiraceae</taxon>
        <taxon>Thermoclostridium</taxon>
    </lineage>
</organism>
<dbReference type="GO" id="GO:0009061">
    <property type="term" value="P:anaerobic respiration"/>
    <property type="evidence" value="ECO:0007669"/>
    <property type="project" value="TreeGrafter"/>
</dbReference>
<protein>
    <submittedName>
        <fullName evidence="4">Oxidoreductase</fullName>
    </submittedName>
</protein>
<evidence type="ECO:0000313" key="5">
    <source>
        <dbReference type="Proteomes" id="UP000092931"/>
    </source>
</evidence>
<accession>A0A1B1YH73</accession>
<evidence type="ECO:0000259" key="3">
    <source>
        <dbReference type="Pfam" id="PF00890"/>
    </source>
</evidence>
<sequence>MRFCKITVGDYEIPVYSCNTVIAGSGAAGLSAAVRLYDFGQKDIAIVTEDISAGTSRNTGSDKQTYYKLSLEGSEPDSVREMAETLFEGQCVDGDIALVEAALSVQCFMKLVDMGVPFPVNRYGEFIGYKTDHDPRKRATSAGPLTSRLMTEALEREVREKNIPVFEHLLIVKILKENDKVAGLLCLNLTPGCDREKMFTAFCCKNIVYATGGPAGMYAHSVYPESQHGATGVAFLAGVRGKNLTEWQYGLSSVKPRWNVSGTYMQCLPCFFSTRQDGSDRKEFLREYFKNDGELLSKTFLKGYQWPFDVRKARKGSSVIDILVYIELFLKNRRVFLDFTKNPVQNIDFSVLNDEAYNYLKKAGALFGTPVERLLHMNAPAVEFYKNHGIDLSKEPLEIALCAQHNNGGLDVDIWWRTNIEGLFAVGEVAATHGVYRPGGSALNAGQVGAFRAARFIASKRTGDPADIASFEEISRPQIEEITGLAAKVFKNRSNVNELLDYTRRRMSEVAAAVRDIHRIEEYIRYVAGLIENFAEKVCISDRRELKDVFILYDTLISQYVYLNAMKDYIERGGKSRGSALYYDPDGELIGNLPEMFRFKPDDQGMSNMVQEVTLTRTGVKFNWRPVRPIPAEDGFFENIWRLFRENGSVY</sequence>
<dbReference type="InterPro" id="IPR036188">
    <property type="entry name" value="FAD/NAD-bd_sf"/>
</dbReference>
<evidence type="ECO:0000256" key="1">
    <source>
        <dbReference type="ARBA" id="ARBA00022630"/>
    </source>
</evidence>
<keyword evidence="1" id="KW-0285">Flavoprotein</keyword>
<feature type="domain" description="FAD-dependent oxidoreductase 2 FAD-binding" evidence="3">
    <location>
        <begin position="371"/>
        <end position="443"/>
    </location>
</feature>
<keyword evidence="2" id="KW-0560">Oxidoreductase</keyword>
<dbReference type="InterPro" id="IPR003953">
    <property type="entry name" value="FAD-dep_OxRdtase_2_FAD-bd"/>
</dbReference>
<dbReference type="GO" id="GO:0005886">
    <property type="term" value="C:plasma membrane"/>
    <property type="evidence" value="ECO:0007669"/>
    <property type="project" value="TreeGrafter"/>
</dbReference>
<dbReference type="InterPro" id="IPR030664">
    <property type="entry name" value="SdhA/FrdA/AprA"/>
</dbReference>
<dbReference type="PRINTS" id="PR00368">
    <property type="entry name" value="FADPNR"/>
</dbReference>
<feature type="domain" description="FAD-dependent oxidoreductase 2 FAD-binding" evidence="3">
    <location>
        <begin position="20"/>
        <end position="263"/>
    </location>
</feature>
<evidence type="ECO:0000256" key="2">
    <source>
        <dbReference type="ARBA" id="ARBA00023002"/>
    </source>
</evidence>
<reference evidence="4 5" key="1">
    <citation type="submission" date="2016-02" db="EMBL/GenBank/DDBJ databases">
        <title>Comparison of Clostridium stercorarium subspecies using comparative genomics and transcriptomics.</title>
        <authorList>
            <person name="Schellenberg J."/>
            <person name="Thallinger G."/>
            <person name="Levin D.B."/>
            <person name="Zhang X."/>
            <person name="Alvare G."/>
            <person name="Fristensky B."/>
            <person name="Sparling R."/>
        </authorList>
    </citation>
    <scope>NUCLEOTIDE SEQUENCE [LARGE SCALE GENOMIC DNA]</scope>
    <source>
        <strain evidence="4 5">DSM 9219</strain>
    </source>
</reference>
<dbReference type="GO" id="GO:0050660">
    <property type="term" value="F:flavin adenine dinucleotide binding"/>
    <property type="evidence" value="ECO:0007669"/>
    <property type="project" value="TreeGrafter"/>
</dbReference>
<dbReference type="PANTHER" id="PTHR11632:SF51">
    <property type="entry name" value="SUCCINATE DEHYDROGENASE [UBIQUINONE] FLAVOPROTEIN SUBUNIT, MITOCHONDRIAL"/>
    <property type="match status" value="1"/>
</dbReference>
<dbReference type="PANTHER" id="PTHR11632">
    <property type="entry name" value="SUCCINATE DEHYDROGENASE 2 FLAVOPROTEIN SUBUNIT"/>
    <property type="match status" value="1"/>
</dbReference>
<evidence type="ECO:0000313" key="4">
    <source>
        <dbReference type="EMBL" id="ANX00125.1"/>
    </source>
</evidence>
<name>A0A1B1YH73_THEST</name>
<dbReference type="AlphaFoldDB" id="A0A1B1YH73"/>